<accession>A0A8C9P0W4</accession>
<dbReference type="AlphaFoldDB" id="A0A8C9P0W4"/>
<organism evidence="1 2">
    <name type="scientific">Spermophilus dauricus</name>
    <name type="common">Daurian ground squirrel</name>
    <dbReference type="NCBI Taxonomy" id="99837"/>
    <lineage>
        <taxon>Eukaryota</taxon>
        <taxon>Metazoa</taxon>
        <taxon>Chordata</taxon>
        <taxon>Craniata</taxon>
        <taxon>Vertebrata</taxon>
        <taxon>Euteleostomi</taxon>
        <taxon>Mammalia</taxon>
        <taxon>Eutheria</taxon>
        <taxon>Euarchontoglires</taxon>
        <taxon>Glires</taxon>
        <taxon>Rodentia</taxon>
        <taxon>Sciuromorpha</taxon>
        <taxon>Sciuridae</taxon>
        <taxon>Xerinae</taxon>
        <taxon>Marmotini</taxon>
        <taxon>Spermophilus</taxon>
    </lineage>
</organism>
<sequence>MYCTVHSNKLGILLFCKFEHNSKLCSRNFILFYLLLLVMHDNRILSSSVDHTVLAINGMEVNSKFMANGKEEVEYLGNPVNYWVSIQFSQPCLTSSEKLMLASMFHSDQVCGAGRSWASCNRISSSKNL</sequence>
<dbReference type="Gene3D" id="2.30.42.40">
    <property type="match status" value="1"/>
</dbReference>
<dbReference type="Ensembl" id="ENSSDAT00000004393.1">
    <property type="protein sequence ID" value="ENSSDAP00000003819.1"/>
    <property type="gene ID" value="ENSSDAG00000003609.1"/>
</dbReference>
<name>A0A8C9P0W4_SPEDA</name>
<reference evidence="1" key="1">
    <citation type="submission" date="2025-08" db="UniProtKB">
        <authorList>
            <consortium name="Ensembl"/>
        </authorList>
    </citation>
    <scope>IDENTIFICATION</scope>
</reference>
<keyword evidence="2" id="KW-1185">Reference proteome</keyword>
<evidence type="ECO:0000313" key="1">
    <source>
        <dbReference type="Ensembl" id="ENSSDAP00000003819.1"/>
    </source>
</evidence>
<evidence type="ECO:0000313" key="2">
    <source>
        <dbReference type="Proteomes" id="UP000694422"/>
    </source>
</evidence>
<reference evidence="1" key="2">
    <citation type="submission" date="2025-09" db="UniProtKB">
        <authorList>
            <consortium name="Ensembl"/>
        </authorList>
    </citation>
    <scope>IDENTIFICATION</scope>
</reference>
<proteinExistence type="predicted"/>
<protein>
    <submittedName>
        <fullName evidence="1">Uncharacterized protein</fullName>
    </submittedName>
</protein>
<dbReference type="Proteomes" id="UP000694422">
    <property type="component" value="Unplaced"/>
</dbReference>